<dbReference type="AlphaFoldDB" id="A0AAW9HLB9"/>
<protein>
    <submittedName>
        <fullName evidence="8">LPXTG cell wall anchor domain-containing protein</fullName>
    </submittedName>
</protein>
<gene>
    <name evidence="8" type="ORF">R6G80_03035</name>
</gene>
<evidence type="ECO:0000259" key="7">
    <source>
        <dbReference type="PROSITE" id="PS50847"/>
    </source>
</evidence>
<feature type="compositionally biased region" description="Polar residues" evidence="5">
    <location>
        <begin position="100"/>
        <end position="120"/>
    </location>
</feature>
<feature type="transmembrane region" description="Helical" evidence="6">
    <location>
        <begin position="125"/>
        <end position="144"/>
    </location>
</feature>
<dbReference type="InterPro" id="IPR019931">
    <property type="entry name" value="LPXTG_anchor"/>
</dbReference>
<accession>A0AAW9HLB9</accession>
<sequence>MDKNAPVASANKALQKAKLNLAEAQKTWGAKNEALTKAQHDLSDLRNAEAKARTAFESATSELNEAKKSSEELERKLAKLRAELQAMRMLSEATDPSGVRKNNSNNKPDSQQPKAKQLANTGTDITLLPVGAGITLLGISLLGTRKRRTE</sequence>
<reference evidence="8" key="1">
    <citation type="submission" date="2023-10" db="EMBL/GenBank/DDBJ databases">
        <title>Whole Genome based description of the genera Actinobaculum and Actinotignum reveals a complex phylogenetic relationship within the species included in the genus Actinotignum.</title>
        <authorList>
            <person name="Jensen C.S."/>
            <person name="Dargis R."/>
            <person name="Kemp M."/>
            <person name="Christensen J.J."/>
        </authorList>
    </citation>
    <scope>NUCLEOTIDE SEQUENCE</scope>
    <source>
        <strain evidence="8">SLA_B511</strain>
    </source>
</reference>
<keyword evidence="3" id="KW-0732">Signal</keyword>
<dbReference type="NCBIfam" id="TIGR01167">
    <property type="entry name" value="LPXTG_anchor"/>
    <property type="match status" value="1"/>
</dbReference>
<dbReference type="Proteomes" id="UP001281731">
    <property type="component" value="Unassembled WGS sequence"/>
</dbReference>
<feature type="domain" description="Gram-positive cocci surface proteins LPxTG" evidence="7">
    <location>
        <begin position="118"/>
        <end position="150"/>
    </location>
</feature>
<dbReference type="PROSITE" id="PS50847">
    <property type="entry name" value="GRAM_POS_ANCHORING"/>
    <property type="match status" value="1"/>
</dbReference>
<feature type="region of interest" description="Disordered" evidence="5">
    <location>
        <begin position="87"/>
        <end position="120"/>
    </location>
</feature>
<evidence type="ECO:0000256" key="4">
    <source>
        <dbReference type="ARBA" id="ARBA00023088"/>
    </source>
</evidence>
<proteinExistence type="predicted"/>
<keyword evidence="1" id="KW-0134">Cell wall</keyword>
<keyword evidence="4" id="KW-0572">Peptidoglycan-anchor</keyword>
<dbReference type="RefSeq" id="WP_320756379.1">
    <property type="nucleotide sequence ID" value="NZ_JAWNGC010000002.1"/>
</dbReference>
<evidence type="ECO:0000256" key="2">
    <source>
        <dbReference type="ARBA" id="ARBA00022525"/>
    </source>
</evidence>
<keyword evidence="6" id="KW-0812">Transmembrane</keyword>
<keyword evidence="2" id="KW-0964">Secreted</keyword>
<evidence type="ECO:0000256" key="6">
    <source>
        <dbReference type="SAM" id="Phobius"/>
    </source>
</evidence>
<evidence type="ECO:0000256" key="1">
    <source>
        <dbReference type="ARBA" id="ARBA00022512"/>
    </source>
</evidence>
<keyword evidence="6" id="KW-0472">Membrane</keyword>
<organism evidence="8 9">
    <name type="scientific">Actinotignum urinale</name>
    <dbReference type="NCBI Taxonomy" id="190146"/>
    <lineage>
        <taxon>Bacteria</taxon>
        <taxon>Bacillati</taxon>
        <taxon>Actinomycetota</taxon>
        <taxon>Actinomycetes</taxon>
        <taxon>Actinomycetales</taxon>
        <taxon>Actinomycetaceae</taxon>
        <taxon>Actinotignum</taxon>
    </lineage>
</organism>
<evidence type="ECO:0000313" key="9">
    <source>
        <dbReference type="Proteomes" id="UP001281731"/>
    </source>
</evidence>
<evidence type="ECO:0000313" key="8">
    <source>
        <dbReference type="EMBL" id="MDY5154700.1"/>
    </source>
</evidence>
<keyword evidence="6" id="KW-1133">Transmembrane helix</keyword>
<name>A0AAW9HLB9_9ACTO</name>
<evidence type="ECO:0000256" key="3">
    <source>
        <dbReference type="ARBA" id="ARBA00022729"/>
    </source>
</evidence>
<comment type="caution">
    <text evidence="8">The sequence shown here is derived from an EMBL/GenBank/DDBJ whole genome shotgun (WGS) entry which is preliminary data.</text>
</comment>
<evidence type="ECO:0000256" key="5">
    <source>
        <dbReference type="SAM" id="MobiDB-lite"/>
    </source>
</evidence>
<dbReference type="EMBL" id="JAWNGC010000002">
    <property type="protein sequence ID" value="MDY5154700.1"/>
    <property type="molecule type" value="Genomic_DNA"/>
</dbReference>